<evidence type="ECO:0000256" key="1">
    <source>
        <dbReference type="ARBA" id="ARBA00022723"/>
    </source>
</evidence>
<dbReference type="PANTHER" id="PTHR47991">
    <property type="entry name" value="OXOGLUTARATE/IRON-DEPENDENT DIOXYGENASE"/>
    <property type="match status" value="1"/>
</dbReference>
<evidence type="ECO:0000313" key="6">
    <source>
        <dbReference type="Proteomes" id="UP001291623"/>
    </source>
</evidence>
<dbReference type="PRINTS" id="PR00682">
    <property type="entry name" value="IPNSYNTHASE"/>
</dbReference>
<name>A0AAE1T0Z4_9SOLA</name>
<keyword evidence="3" id="KW-0408">Iron</keyword>
<keyword evidence="1" id="KW-0479">Metal-binding</keyword>
<dbReference type="Proteomes" id="UP001291623">
    <property type="component" value="Unassembled WGS sequence"/>
</dbReference>
<dbReference type="InterPro" id="IPR050295">
    <property type="entry name" value="Plant_2OG-oxidoreductases"/>
</dbReference>
<dbReference type="GO" id="GO:0046872">
    <property type="term" value="F:metal ion binding"/>
    <property type="evidence" value="ECO:0007669"/>
    <property type="project" value="UniProtKB-KW"/>
</dbReference>
<dbReference type="EMBL" id="JAVYJV010000001">
    <property type="protein sequence ID" value="KAK4378396.1"/>
    <property type="molecule type" value="Genomic_DNA"/>
</dbReference>
<accession>A0AAE1T0Z4</accession>
<dbReference type="SUPFAM" id="SSF51197">
    <property type="entry name" value="Clavaminate synthase-like"/>
    <property type="match status" value="1"/>
</dbReference>
<reference evidence="5" key="1">
    <citation type="submission" date="2023-12" db="EMBL/GenBank/DDBJ databases">
        <title>Genome assembly of Anisodus tanguticus.</title>
        <authorList>
            <person name="Wang Y.-J."/>
        </authorList>
    </citation>
    <scope>NUCLEOTIDE SEQUENCE</scope>
    <source>
        <strain evidence="5">KB-2021</strain>
        <tissue evidence="5">Leaf</tissue>
    </source>
</reference>
<dbReference type="InterPro" id="IPR027443">
    <property type="entry name" value="IPNS-like_sf"/>
</dbReference>
<organism evidence="5 6">
    <name type="scientific">Anisodus tanguticus</name>
    <dbReference type="NCBI Taxonomy" id="243964"/>
    <lineage>
        <taxon>Eukaryota</taxon>
        <taxon>Viridiplantae</taxon>
        <taxon>Streptophyta</taxon>
        <taxon>Embryophyta</taxon>
        <taxon>Tracheophyta</taxon>
        <taxon>Spermatophyta</taxon>
        <taxon>Magnoliopsida</taxon>
        <taxon>eudicotyledons</taxon>
        <taxon>Gunneridae</taxon>
        <taxon>Pentapetalae</taxon>
        <taxon>asterids</taxon>
        <taxon>lamiids</taxon>
        <taxon>Solanales</taxon>
        <taxon>Solanaceae</taxon>
        <taxon>Solanoideae</taxon>
        <taxon>Hyoscyameae</taxon>
        <taxon>Anisodus</taxon>
    </lineage>
</organism>
<dbReference type="GO" id="GO:0016491">
    <property type="term" value="F:oxidoreductase activity"/>
    <property type="evidence" value="ECO:0007669"/>
    <property type="project" value="UniProtKB-KW"/>
</dbReference>
<dbReference type="Pfam" id="PF03171">
    <property type="entry name" value="2OG-FeII_Oxy"/>
    <property type="match status" value="1"/>
</dbReference>
<feature type="domain" description="Fe2OG dioxygenase" evidence="4">
    <location>
        <begin position="1"/>
        <end position="97"/>
    </location>
</feature>
<protein>
    <recommendedName>
        <fullName evidence="4">Fe2OG dioxygenase domain-containing protein</fullName>
    </recommendedName>
</protein>
<comment type="caution">
    <text evidence="5">The sequence shown here is derived from an EMBL/GenBank/DDBJ whole genome shotgun (WGS) entry which is preliminary data.</text>
</comment>
<keyword evidence="6" id="KW-1185">Reference proteome</keyword>
<evidence type="ECO:0000259" key="4">
    <source>
        <dbReference type="PROSITE" id="PS51471"/>
    </source>
</evidence>
<evidence type="ECO:0000313" key="5">
    <source>
        <dbReference type="EMBL" id="KAK4378396.1"/>
    </source>
</evidence>
<dbReference type="InterPro" id="IPR005123">
    <property type="entry name" value="Oxoglu/Fe-dep_dioxygenase_dom"/>
</dbReference>
<sequence>MNWFFKDQTIPQPALGVGRHKDAGRLTILVQDDIGGLEVKRRTDGEWNRVGPTPDAYNINVGDTIQVWSNDEYESVEHRVVVNSERERFSIPFFLNPSHYTWIEPLEELVNEKKPAKYKAYNWECFSIIGRTVISRSAMMKTFKFIISRLETNQFFVFPYYVFFKCTCHVI</sequence>
<dbReference type="PROSITE" id="PS51471">
    <property type="entry name" value="FE2OG_OXY"/>
    <property type="match status" value="1"/>
</dbReference>
<proteinExistence type="predicted"/>
<gene>
    <name evidence="5" type="ORF">RND71_000258</name>
</gene>
<evidence type="ECO:0000256" key="3">
    <source>
        <dbReference type="ARBA" id="ARBA00023004"/>
    </source>
</evidence>
<dbReference type="InterPro" id="IPR044861">
    <property type="entry name" value="IPNS-like_FE2OG_OXY"/>
</dbReference>
<dbReference type="Gene3D" id="2.60.120.330">
    <property type="entry name" value="B-lactam Antibiotic, Isopenicillin N Synthase, Chain"/>
    <property type="match status" value="1"/>
</dbReference>
<dbReference type="AlphaFoldDB" id="A0AAE1T0Z4"/>
<evidence type="ECO:0000256" key="2">
    <source>
        <dbReference type="ARBA" id="ARBA00023002"/>
    </source>
</evidence>
<keyword evidence="2" id="KW-0560">Oxidoreductase</keyword>